<dbReference type="PANTHER" id="PTHR23254">
    <property type="entry name" value="EIF4G DOMAIN PROTEIN"/>
    <property type="match status" value="1"/>
</dbReference>
<dbReference type="KEGG" id="pmac:106714792"/>
<dbReference type="InterPro" id="IPR016024">
    <property type="entry name" value="ARM-type_fold"/>
</dbReference>
<reference evidence="2 3" key="1">
    <citation type="journal article" date="2015" name="Nat. Commun.">
        <title>Outbred genome sequencing and CRISPR/Cas9 gene editing in butterflies.</title>
        <authorList>
            <person name="Li X."/>
            <person name="Fan D."/>
            <person name="Zhang W."/>
            <person name="Liu G."/>
            <person name="Zhang L."/>
            <person name="Zhao L."/>
            <person name="Fang X."/>
            <person name="Chen L."/>
            <person name="Dong Y."/>
            <person name="Chen Y."/>
            <person name="Ding Y."/>
            <person name="Zhao R."/>
            <person name="Feng M."/>
            <person name="Zhu Y."/>
            <person name="Feng Y."/>
            <person name="Jiang X."/>
            <person name="Zhu D."/>
            <person name="Xiang H."/>
            <person name="Feng X."/>
            <person name="Li S."/>
            <person name="Wang J."/>
            <person name="Zhang G."/>
            <person name="Kronforst M.R."/>
            <person name="Wang W."/>
        </authorList>
    </citation>
    <scope>NUCLEOTIDE SEQUENCE [LARGE SCALE GENOMIC DNA]</scope>
    <source>
        <strain evidence="2">Ya'a_city_454_Pm</strain>
        <tissue evidence="2">Whole body</tissue>
    </source>
</reference>
<dbReference type="STRING" id="76193.A0A194R1B7"/>
<dbReference type="Gene3D" id="1.25.40.180">
    <property type="match status" value="1"/>
</dbReference>
<dbReference type="OMA" id="HFCLESE"/>
<dbReference type="AlphaFoldDB" id="A0A194R1B7"/>
<feature type="region of interest" description="Disordered" evidence="1">
    <location>
        <begin position="307"/>
        <end position="331"/>
    </location>
</feature>
<dbReference type="OrthoDB" id="8171816at2759"/>
<dbReference type="GO" id="GO:0006446">
    <property type="term" value="P:regulation of translational initiation"/>
    <property type="evidence" value="ECO:0007669"/>
    <property type="project" value="TreeGrafter"/>
</dbReference>
<dbReference type="EMBL" id="KQ460883">
    <property type="protein sequence ID" value="KPJ11309.1"/>
    <property type="molecule type" value="Genomic_DNA"/>
</dbReference>
<dbReference type="GO" id="GO:0008494">
    <property type="term" value="F:translation activator activity"/>
    <property type="evidence" value="ECO:0007669"/>
    <property type="project" value="TreeGrafter"/>
</dbReference>
<feature type="compositionally biased region" description="Basic and acidic residues" evidence="1">
    <location>
        <begin position="22"/>
        <end position="44"/>
    </location>
</feature>
<dbReference type="InParanoid" id="A0A194R1B7"/>
<dbReference type="SUPFAM" id="SSF48371">
    <property type="entry name" value="ARM repeat"/>
    <property type="match status" value="1"/>
</dbReference>
<gene>
    <name evidence="2" type="ORF">RR48_14948</name>
</gene>
<dbReference type="InterPro" id="IPR051367">
    <property type="entry name" value="mRNA_TranslReg/HistoneTransl"/>
</dbReference>
<proteinExistence type="predicted"/>
<sequence length="419" mass="46823">MNNGDVGGSRGRGRGWQQNDNQPRELRRPKTVVEVEPSKSKLSADAKEWYPPNYVPQPATYTDPSPYRPQRFSVQSRLRQAQDVNPYSYEEMSYALEEFENVDLRENLGNLITVMCEITFEPGKFDTLCGPLVDSFVSTLHDVNYTRPLVEAIVNQSIAESNFRYNGARLCSMYDSVSPPEESKFRSCLLERCAAEENKIISGVETSEENMRGFAMFLAEIYTQLEDSQGGRLKSLGESLCKVLLHLLDTDKEINIKAVCQLLKLSGIALDADCPTGMHAAFERLRRRSSLACVRGVVALRAARWGLTEPDREPQPPQDSAPPSAQGAHAYDTRRRQPNNIFNGDMEGGANNEGGYLADGHTLTAEECAFLQSNLPSKAAAIEEDILDELENDAWETGMDAEMQAGFLEFLKMSNQIKR</sequence>
<evidence type="ECO:0000313" key="3">
    <source>
        <dbReference type="Proteomes" id="UP000053240"/>
    </source>
</evidence>
<protein>
    <submittedName>
        <fullName evidence="2">Polyadenylate-binding protein-interacting protein 1</fullName>
    </submittedName>
</protein>
<feature type="region of interest" description="Disordered" evidence="1">
    <location>
        <begin position="1"/>
        <end position="44"/>
    </location>
</feature>
<dbReference type="PANTHER" id="PTHR23254:SF15">
    <property type="entry name" value="POLYADENYLATE-BINDING PROTEIN-INTERACTING PROTEIN 1"/>
    <property type="match status" value="1"/>
</dbReference>
<accession>A0A194R1B7</accession>
<feature type="compositionally biased region" description="Gly residues" evidence="1">
    <location>
        <begin position="1"/>
        <end position="10"/>
    </location>
</feature>
<organism evidence="2 3">
    <name type="scientific">Papilio machaon</name>
    <name type="common">Old World swallowtail butterfly</name>
    <dbReference type="NCBI Taxonomy" id="76193"/>
    <lineage>
        <taxon>Eukaryota</taxon>
        <taxon>Metazoa</taxon>
        <taxon>Ecdysozoa</taxon>
        <taxon>Arthropoda</taxon>
        <taxon>Hexapoda</taxon>
        <taxon>Insecta</taxon>
        <taxon>Pterygota</taxon>
        <taxon>Neoptera</taxon>
        <taxon>Endopterygota</taxon>
        <taxon>Lepidoptera</taxon>
        <taxon>Glossata</taxon>
        <taxon>Ditrysia</taxon>
        <taxon>Papilionoidea</taxon>
        <taxon>Papilionidae</taxon>
        <taxon>Papilioninae</taxon>
        <taxon>Papilio</taxon>
    </lineage>
</organism>
<keyword evidence="3" id="KW-1185">Reference proteome</keyword>
<evidence type="ECO:0000256" key="1">
    <source>
        <dbReference type="SAM" id="MobiDB-lite"/>
    </source>
</evidence>
<evidence type="ECO:0000313" key="2">
    <source>
        <dbReference type="EMBL" id="KPJ11309.1"/>
    </source>
</evidence>
<name>A0A194R1B7_PAPMA</name>
<dbReference type="Proteomes" id="UP000053240">
    <property type="component" value="Unassembled WGS sequence"/>
</dbReference>